<comment type="subcellular location">
    <subcellularLocation>
        <location evidence="1">Secreted</location>
    </subcellularLocation>
</comment>
<dbReference type="PANTHER" id="PTHR11857:SF43">
    <property type="entry name" value="GEO07291P1-RELATED"/>
    <property type="match status" value="1"/>
</dbReference>
<evidence type="ECO:0000313" key="6">
    <source>
        <dbReference type="EMBL" id="CAD7085059.1"/>
    </source>
</evidence>
<comment type="similarity">
    <text evidence="2">Belongs to the PBP/GOBP family.</text>
</comment>
<dbReference type="PANTHER" id="PTHR11857">
    <property type="entry name" value="ODORANT BINDING PROTEIN-RELATED"/>
    <property type="match status" value="1"/>
</dbReference>
<reference evidence="6 7" key="1">
    <citation type="submission" date="2020-11" db="EMBL/GenBank/DDBJ databases">
        <authorList>
            <person name="Wallbank WR R."/>
            <person name="Pardo Diaz C."/>
            <person name="Kozak K."/>
            <person name="Martin S."/>
            <person name="Jiggins C."/>
            <person name="Moest M."/>
            <person name="Warren A I."/>
            <person name="Generalovic N T."/>
            <person name="Byers J.R.P. K."/>
            <person name="Montejo-Kovacevich G."/>
            <person name="Yen C E."/>
        </authorList>
    </citation>
    <scope>NUCLEOTIDE SEQUENCE [LARGE SCALE GENOMIC DNA]</scope>
</reference>
<keyword evidence="3" id="KW-0964">Secreted</keyword>
<dbReference type="AlphaFoldDB" id="A0A7R8UQE5"/>
<evidence type="ECO:0000256" key="2">
    <source>
        <dbReference type="ARBA" id="ARBA00008098"/>
    </source>
</evidence>
<dbReference type="GO" id="GO:0007608">
    <property type="term" value="P:sensory perception of smell"/>
    <property type="evidence" value="ECO:0007669"/>
    <property type="project" value="TreeGrafter"/>
</dbReference>
<sequence>MKAFIIFSTLFALNNAWKPATIKDVDTFYDKCVKEENVPEPTESTKLERVHMCLVRCVAVEMGVYSKGKGFAEDRLVDQLYESGDKGKVRQTVKQCLKKTRNEDDCVNAYAGLTCADKERLYTITF</sequence>
<feature type="chain" id="PRO_5031242540" evidence="5">
    <location>
        <begin position="17"/>
        <end position="126"/>
    </location>
</feature>
<dbReference type="Gene3D" id="1.10.238.20">
    <property type="entry name" value="Pheromone/general odorant binding protein domain"/>
    <property type="match status" value="1"/>
</dbReference>
<dbReference type="InterPro" id="IPR036728">
    <property type="entry name" value="PBP_GOBP_sf"/>
</dbReference>
<dbReference type="Proteomes" id="UP000594454">
    <property type="component" value="Chromosome 3"/>
</dbReference>
<dbReference type="SMART" id="SM00708">
    <property type="entry name" value="PhBP"/>
    <property type="match status" value="1"/>
</dbReference>
<dbReference type="EMBL" id="LR899011">
    <property type="protein sequence ID" value="CAD7085059.1"/>
    <property type="molecule type" value="Genomic_DNA"/>
</dbReference>
<gene>
    <name evidence="6" type="ORF">HERILL_LOCUS7925</name>
</gene>
<proteinExistence type="inferred from homology"/>
<evidence type="ECO:0000256" key="1">
    <source>
        <dbReference type="ARBA" id="ARBA00004613"/>
    </source>
</evidence>
<keyword evidence="4 5" id="KW-0732">Signal</keyword>
<protein>
    <submittedName>
        <fullName evidence="6">Uncharacterized protein</fullName>
    </submittedName>
</protein>
<evidence type="ECO:0000256" key="3">
    <source>
        <dbReference type="ARBA" id="ARBA00022525"/>
    </source>
</evidence>
<dbReference type="InterPro" id="IPR006170">
    <property type="entry name" value="PBP/GOBP"/>
</dbReference>
<evidence type="ECO:0000256" key="5">
    <source>
        <dbReference type="SAM" id="SignalP"/>
    </source>
</evidence>
<keyword evidence="7" id="KW-1185">Reference proteome</keyword>
<dbReference type="CDD" id="cd23992">
    <property type="entry name" value="PBP_GOBP"/>
    <property type="match status" value="1"/>
</dbReference>
<feature type="signal peptide" evidence="5">
    <location>
        <begin position="1"/>
        <end position="16"/>
    </location>
</feature>
<name>A0A7R8UQE5_HERIL</name>
<dbReference type="SUPFAM" id="SSF47565">
    <property type="entry name" value="Insect pheromone/odorant-binding proteins"/>
    <property type="match status" value="1"/>
</dbReference>
<organism evidence="6 7">
    <name type="scientific">Hermetia illucens</name>
    <name type="common">Black soldier fly</name>
    <dbReference type="NCBI Taxonomy" id="343691"/>
    <lineage>
        <taxon>Eukaryota</taxon>
        <taxon>Metazoa</taxon>
        <taxon>Ecdysozoa</taxon>
        <taxon>Arthropoda</taxon>
        <taxon>Hexapoda</taxon>
        <taxon>Insecta</taxon>
        <taxon>Pterygota</taxon>
        <taxon>Neoptera</taxon>
        <taxon>Endopterygota</taxon>
        <taxon>Diptera</taxon>
        <taxon>Brachycera</taxon>
        <taxon>Stratiomyomorpha</taxon>
        <taxon>Stratiomyidae</taxon>
        <taxon>Hermetiinae</taxon>
        <taxon>Hermetia</taxon>
    </lineage>
</organism>
<dbReference type="InParanoid" id="A0A7R8UQE5"/>
<dbReference type="GO" id="GO:0005549">
    <property type="term" value="F:odorant binding"/>
    <property type="evidence" value="ECO:0007669"/>
    <property type="project" value="InterPro"/>
</dbReference>
<dbReference type="Pfam" id="PF01395">
    <property type="entry name" value="PBP_GOBP"/>
    <property type="match status" value="1"/>
</dbReference>
<dbReference type="GO" id="GO:0005615">
    <property type="term" value="C:extracellular space"/>
    <property type="evidence" value="ECO:0007669"/>
    <property type="project" value="TreeGrafter"/>
</dbReference>
<evidence type="ECO:0000313" key="7">
    <source>
        <dbReference type="Proteomes" id="UP000594454"/>
    </source>
</evidence>
<accession>A0A7R8UQE5</accession>
<evidence type="ECO:0000256" key="4">
    <source>
        <dbReference type="ARBA" id="ARBA00022729"/>
    </source>
</evidence>